<dbReference type="AlphaFoldDB" id="A0A5C5XZ21"/>
<evidence type="ECO:0000313" key="2">
    <source>
        <dbReference type="Proteomes" id="UP000318478"/>
    </source>
</evidence>
<name>A0A5C5XZ21_9BACT</name>
<sequence>MIAIASQAHPGRPAPPVAADESLSLVLDLAADDLRQVVRREPHFALRNMLQHAHDVLRRQSHELASLGETVPFAASLRVRQATARLVQASGRAPIGSVAAAVVALDHALQEALDPGNHGRKDSSLRLTLARFRDEAGQLGRSLATLTG</sequence>
<organism evidence="1 2">
    <name type="scientific">Posidoniimonas polymericola</name>
    <dbReference type="NCBI Taxonomy" id="2528002"/>
    <lineage>
        <taxon>Bacteria</taxon>
        <taxon>Pseudomonadati</taxon>
        <taxon>Planctomycetota</taxon>
        <taxon>Planctomycetia</taxon>
        <taxon>Pirellulales</taxon>
        <taxon>Lacipirellulaceae</taxon>
        <taxon>Posidoniimonas</taxon>
    </lineage>
</organism>
<dbReference type="EMBL" id="SJPO01000015">
    <property type="protein sequence ID" value="TWT66732.1"/>
    <property type="molecule type" value="Genomic_DNA"/>
</dbReference>
<reference evidence="1 2" key="1">
    <citation type="submission" date="2019-02" db="EMBL/GenBank/DDBJ databases">
        <title>Deep-cultivation of Planctomycetes and their phenomic and genomic characterization uncovers novel biology.</title>
        <authorList>
            <person name="Wiegand S."/>
            <person name="Jogler M."/>
            <person name="Boedeker C."/>
            <person name="Pinto D."/>
            <person name="Vollmers J."/>
            <person name="Rivas-Marin E."/>
            <person name="Kohn T."/>
            <person name="Peeters S.H."/>
            <person name="Heuer A."/>
            <person name="Rast P."/>
            <person name="Oberbeckmann S."/>
            <person name="Bunk B."/>
            <person name="Jeske O."/>
            <person name="Meyerdierks A."/>
            <person name="Storesund J.E."/>
            <person name="Kallscheuer N."/>
            <person name="Luecker S."/>
            <person name="Lage O.M."/>
            <person name="Pohl T."/>
            <person name="Merkel B.J."/>
            <person name="Hornburger P."/>
            <person name="Mueller R.-W."/>
            <person name="Bruemmer F."/>
            <person name="Labrenz M."/>
            <person name="Spormann A.M."/>
            <person name="Op Den Camp H."/>
            <person name="Overmann J."/>
            <person name="Amann R."/>
            <person name="Jetten M.S.M."/>
            <person name="Mascher T."/>
            <person name="Medema M.H."/>
            <person name="Devos D.P."/>
            <person name="Kaster A.-K."/>
            <person name="Ovreas L."/>
            <person name="Rohde M."/>
            <person name="Galperin M.Y."/>
            <person name="Jogler C."/>
        </authorList>
    </citation>
    <scope>NUCLEOTIDE SEQUENCE [LARGE SCALE GENOMIC DNA]</scope>
    <source>
        <strain evidence="1 2">Pla123a</strain>
    </source>
</reference>
<dbReference type="Proteomes" id="UP000318478">
    <property type="component" value="Unassembled WGS sequence"/>
</dbReference>
<proteinExistence type="predicted"/>
<accession>A0A5C5XZ21</accession>
<comment type="caution">
    <text evidence="1">The sequence shown here is derived from an EMBL/GenBank/DDBJ whole genome shotgun (WGS) entry which is preliminary data.</text>
</comment>
<gene>
    <name evidence="1" type="ORF">Pla123a_46200</name>
</gene>
<evidence type="ECO:0000313" key="1">
    <source>
        <dbReference type="EMBL" id="TWT66732.1"/>
    </source>
</evidence>
<keyword evidence="2" id="KW-1185">Reference proteome</keyword>
<protein>
    <submittedName>
        <fullName evidence="1">Uncharacterized protein</fullName>
    </submittedName>
</protein>